<dbReference type="EMBL" id="SLWM01000005">
    <property type="protein sequence ID" value="TCO23987.1"/>
    <property type="molecule type" value="Genomic_DNA"/>
</dbReference>
<dbReference type="Proteomes" id="UP000295818">
    <property type="component" value="Unassembled WGS sequence"/>
</dbReference>
<keyword evidence="3" id="KW-1185">Reference proteome</keyword>
<organism evidence="2 3">
    <name type="scientific">Kribbella orskensis</name>
    <dbReference type="NCBI Taxonomy" id="2512216"/>
    <lineage>
        <taxon>Bacteria</taxon>
        <taxon>Bacillati</taxon>
        <taxon>Actinomycetota</taxon>
        <taxon>Actinomycetes</taxon>
        <taxon>Propionibacteriales</taxon>
        <taxon>Kribbellaceae</taxon>
        <taxon>Kribbella</taxon>
    </lineage>
</organism>
<feature type="chain" id="PRO_5045305929" evidence="1">
    <location>
        <begin position="31"/>
        <end position="227"/>
    </location>
</feature>
<gene>
    <name evidence="2" type="ORF">EV644_10517</name>
</gene>
<evidence type="ECO:0000313" key="3">
    <source>
        <dbReference type="Proteomes" id="UP000295818"/>
    </source>
</evidence>
<comment type="caution">
    <text evidence="2">The sequence shown here is derived from an EMBL/GenBank/DDBJ whole genome shotgun (WGS) entry which is preliminary data.</text>
</comment>
<keyword evidence="1" id="KW-0732">Signal</keyword>
<evidence type="ECO:0000256" key="1">
    <source>
        <dbReference type="SAM" id="SignalP"/>
    </source>
</evidence>
<reference evidence="2 3" key="1">
    <citation type="journal article" date="2015" name="Stand. Genomic Sci.">
        <title>Genomic Encyclopedia of Bacterial and Archaeal Type Strains, Phase III: the genomes of soil and plant-associated and newly described type strains.</title>
        <authorList>
            <person name="Whitman W.B."/>
            <person name="Woyke T."/>
            <person name="Klenk H.P."/>
            <person name="Zhou Y."/>
            <person name="Lilburn T.G."/>
            <person name="Beck B.J."/>
            <person name="De Vos P."/>
            <person name="Vandamme P."/>
            <person name="Eisen J.A."/>
            <person name="Garrity G."/>
            <person name="Hugenholtz P."/>
            <person name="Kyrpides N.C."/>
        </authorList>
    </citation>
    <scope>NUCLEOTIDE SEQUENCE [LARGE SCALE GENOMIC DNA]</scope>
    <source>
        <strain evidence="2 3">VKM Ac-2538</strain>
    </source>
</reference>
<protein>
    <submittedName>
        <fullName evidence="2">Uncharacterized protein</fullName>
    </submittedName>
</protein>
<dbReference type="RefSeq" id="WP_132188972.1">
    <property type="nucleotide sequence ID" value="NZ_SLWM01000005.1"/>
</dbReference>
<accession>A0ABY2BKR5</accession>
<evidence type="ECO:0000313" key="2">
    <source>
        <dbReference type="EMBL" id="TCO23987.1"/>
    </source>
</evidence>
<proteinExistence type="predicted"/>
<sequence length="227" mass="23738">MSVKRKMLTAAAALTTIGGLATVGTGSASAATPQCGDACISIFSKVLGTPAQPNFVEDILGGVARVGQRVILKQASGSDPSEDIIPHGGTVADFYAAGMVSAEVNSHYGSLRAVQQEYAPLGVPSGLCVGLASVAYQDEPLTLQPCSVPATTVWILNPALSHAPGYFPIINASTPDFSHPFAMDLRQDAIASDHQRLEIHARRLQFLTGEKTLPDSQLWGAHFGALQ</sequence>
<feature type="signal peptide" evidence="1">
    <location>
        <begin position="1"/>
        <end position="30"/>
    </location>
</feature>
<name>A0ABY2BKR5_9ACTN</name>